<dbReference type="PANTHER" id="PTHR11076">
    <property type="entry name" value="DNA REPAIR POLYMERASE UMUC / TRANSFERASE FAMILY MEMBER"/>
    <property type="match status" value="1"/>
</dbReference>
<dbReference type="Pfam" id="PF00817">
    <property type="entry name" value="IMS"/>
    <property type="match status" value="1"/>
</dbReference>
<evidence type="ECO:0000313" key="7">
    <source>
        <dbReference type="EMBL" id="CEZ19494.1"/>
    </source>
</evidence>
<dbReference type="GO" id="GO:0006281">
    <property type="term" value="P:DNA repair"/>
    <property type="evidence" value="ECO:0007669"/>
    <property type="project" value="UniProtKB-KW"/>
</dbReference>
<gene>
    <name evidence="7" type="primary">umuC</name>
    <name evidence="7" type="ORF">BN1208_0608</name>
</gene>
<dbReference type="PANTHER" id="PTHR11076:SF34">
    <property type="entry name" value="PROTEIN UMUC"/>
    <property type="match status" value="1"/>
</dbReference>
<dbReference type="CDD" id="cd01700">
    <property type="entry name" value="PolY_Pol_V_umuC"/>
    <property type="match status" value="1"/>
</dbReference>
<dbReference type="AlphaFoldDB" id="A0A0D6EVM7"/>
<evidence type="ECO:0000256" key="2">
    <source>
        <dbReference type="ARBA" id="ARBA00022763"/>
    </source>
</evidence>
<dbReference type="InterPro" id="IPR001126">
    <property type="entry name" value="UmuC"/>
</dbReference>
<dbReference type="InterPro" id="IPR017961">
    <property type="entry name" value="DNA_pol_Y-fam_little_finger"/>
</dbReference>
<evidence type="ECO:0000313" key="8">
    <source>
        <dbReference type="Proteomes" id="UP000064007"/>
    </source>
</evidence>
<comment type="similarity">
    <text evidence="1">Belongs to the DNA polymerase type-Y family.</text>
</comment>
<evidence type="ECO:0000256" key="1">
    <source>
        <dbReference type="ARBA" id="ARBA00010945"/>
    </source>
</evidence>
<dbReference type="Proteomes" id="UP000064007">
    <property type="component" value="Chromosome 1"/>
</dbReference>
<dbReference type="InterPro" id="IPR024728">
    <property type="entry name" value="PolY_HhH_motif"/>
</dbReference>
<dbReference type="SUPFAM" id="SSF56672">
    <property type="entry name" value="DNA/RNA polymerases"/>
    <property type="match status" value="1"/>
</dbReference>
<evidence type="ECO:0000256" key="3">
    <source>
        <dbReference type="ARBA" id="ARBA00023199"/>
    </source>
</evidence>
<evidence type="ECO:0000256" key="5">
    <source>
        <dbReference type="ARBA" id="ARBA00023236"/>
    </source>
</evidence>
<feature type="domain" description="UmuC" evidence="6">
    <location>
        <begin position="4"/>
        <end position="190"/>
    </location>
</feature>
<protein>
    <submittedName>
        <fullName evidence="7">Protein UmuC</fullName>
    </submittedName>
</protein>
<keyword evidence="5" id="KW-0742">SOS response</keyword>
<evidence type="ECO:0000259" key="6">
    <source>
        <dbReference type="PROSITE" id="PS50173"/>
    </source>
</evidence>
<dbReference type="GO" id="GO:0003887">
    <property type="term" value="F:DNA-directed DNA polymerase activity"/>
    <property type="evidence" value="ECO:0007669"/>
    <property type="project" value="TreeGrafter"/>
</dbReference>
<dbReference type="GO" id="GO:0009432">
    <property type="term" value="P:SOS response"/>
    <property type="evidence" value="ECO:0007669"/>
    <property type="project" value="UniProtKB-KW"/>
</dbReference>
<dbReference type="PROSITE" id="PS50173">
    <property type="entry name" value="UMUC"/>
    <property type="match status" value="1"/>
</dbReference>
<sequence>MKSIALIDVNNFYVSCERVFNPKLENKPVVVLSNNDGCAISRSNEAKELGIKMGTPWFKFKEFAKQENVTALSSNYTLYLDMSHRVMTLLSKFSPDQEIYSVDESFLDLTSFKSKDLIKYGQQIKTKIKQWTGLPVSIGIGSTKTLSKLANHIAKKNPSFKGVCNLNVMDEDTLETWMSHFPVSDVWGVGRSLAPKLNQLGIISVLDLKHADADYIRQQFSIVLEKTVRELNGVMCIELKDVEEPNKEIIVSRSFGRRVRDKQELIEAVTSYTSRAAERMRKQNSVATSLYIYIRTSPHNDKKQYANGVNIPLFQLSDDTIILTNAALLGLDYIYRDGFDYQKAGITLCNLTSKDKVQGNLFSDTISNSRMRVMDSINQRWKGKLKLGSEGITKEWEMKANFKSRNYTTNWDQLIIAH</sequence>
<proteinExistence type="inferred from homology"/>
<dbReference type="Gene3D" id="3.30.70.270">
    <property type="match status" value="1"/>
</dbReference>
<keyword evidence="2" id="KW-0227">DNA damage</keyword>
<dbReference type="GO" id="GO:0003684">
    <property type="term" value="F:damaged DNA binding"/>
    <property type="evidence" value="ECO:0007669"/>
    <property type="project" value="InterPro"/>
</dbReference>
<dbReference type="EMBL" id="LN827929">
    <property type="protein sequence ID" value="CEZ19494.1"/>
    <property type="molecule type" value="Genomic_DNA"/>
</dbReference>
<dbReference type="RefSeq" id="WP_046487779.1">
    <property type="nucleotide sequence ID" value="NZ_LN827929.1"/>
</dbReference>
<dbReference type="Pfam" id="PF11798">
    <property type="entry name" value="IMS_HHH"/>
    <property type="match status" value="1"/>
</dbReference>
<dbReference type="InterPro" id="IPR025188">
    <property type="entry name" value="DUF4113"/>
</dbReference>
<name>A0A0D6EVM7_9PROT</name>
<dbReference type="GO" id="GO:0042276">
    <property type="term" value="P:error-prone translesion synthesis"/>
    <property type="evidence" value="ECO:0007669"/>
    <property type="project" value="TreeGrafter"/>
</dbReference>
<evidence type="ECO:0000256" key="4">
    <source>
        <dbReference type="ARBA" id="ARBA00023204"/>
    </source>
</evidence>
<keyword evidence="4" id="KW-0234">DNA repair</keyword>
<dbReference type="GO" id="GO:0005829">
    <property type="term" value="C:cytosol"/>
    <property type="evidence" value="ECO:0007669"/>
    <property type="project" value="TreeGrafter"/>
</dbReference>
<reference evidence="8" key="1">
    <citation type="submission" date="2014-12" db="EMBL/GenBank/DDBJ databases">
        <authorList>
            <person name="Salcher M.M."/>
        </authorList>
    </citation>
    <scope>NUCLEOTIDE SEQUENCE [LARGE SCALE GENOMIC DNA]</scope>
    <source>
        <strain evidence="8">MMS-10A-171</strain>
    </source>
</reference>
<dbReference type="Pfam" id="PF11799">
    <property type="entry name" value="IMS_C"/>
    <property type="match status" value="1"/>
</dbReference>
<dbReference type="OrthoDB" id="9808813at2"/>
<dbReference type="STRING" id="1581557.BN1208_0608"/>
<dbReference type="KEGG" id="mbat:BN1208_0608"/>
<keyword evidence="8" id="KW-1185">Reference proteome</keyword>
<dbReference type="NCBIfam" id="NF002955">
    <property type="entry name" value="PRK03609.1"/>
    <property type="match status" value="1"/>
</dbReference>
<dbReference type="Gene3D" id="3.40.1170.60">
    <property type="match status" value="1"/>
</dbReference>
<dbReference type="Gene3D" id="1.10.150.20">
    <property type="entry name" value="5' to 3' exonuclease, C-terminal subdomain"/>
    <property type="match status" value="1"/>
</dbReference>
<organism evidence="7 8">
    <name type="scientific">Candidatus Methylopumilus planktonicus</name>
    <dbReference type="NCBI Taxonomy" id="1581557"/>
    <lineage>
        <taxon>Bacteria</taxon>
        <taxon>Pseudomonadati</taxon>
        <taxon>Pseudomonadota</taxon>
        <taxon>Betaproteobacteria</taxon>
        <taxon>Nitrosomonadales</taxon>
        <taxon>Methylophilaceae</taxon>
        <taxon>Candidatus Methylopumilus</taxon>
    </lineage>
</organism>
<dbReference type="InterPro" id="IPR050116">
    <property type="entry name" value="DNA_polymerase-Y"/>
</dbReference>
<dbReference type="HOGENOM" id="CLU_012348_3_0_4"/>
<dbReference type="InterPro" id="IPR043128">
    <property type="entry name" value="Rev_trsase/Diguanyl_cyclase"/>
</dbReference>
<keyword evidence="3" id="KW-0741">SOS mutagenesis</keyword>
<dbReference type="InterPro" id="IPR043502">
    <property type="entry name" value="DNA/RNA_pol_sf"/>
</dbReference>
<accession>A0A0D6EVM7</accession>
<dbReference type="Pfam" id="PF13438">
    <property type="entry name" value="DUF4113"/>
    <property type="match status" value="1"/>
</dbReference>